<protein>
    <submittedName>
        <fullName evidence="1">Chaperone modulatory protein CbpM</fullName>
    </submittedName>
</protein>
<dbReference type="Proteomes" id="UP000063965">
    <property type="component" value="Chromosome"/>
</dbReference>
<dbReference type="RefSeq" id="WP_048875267.1">
    <property type="nucleotide sequence ID" value="NZ_CP011126.1"/>
</dbReference>
<evidence type="ECO:0000313" key="2">
    <source>
        <dbReference type="Proteomes" id="UP000063965"/>
    </source>
</evidence>
<dbReference type="Pfam" id="PF13591">
    <property type="entry name" value="MerR_2"/>
    <property type="match status" value="1"/>
</dbReference>
<accession>A0ABN4HQY9</accession>
<reference evidence="1 2" key="1">
    <citation type="journal article" date="2015" name="Genome Biol. Evol.">
        <title>Distinctive Genome Reduction Rates Revealed by Genomic Analyses of Two Coxiella-Like Endosymbionts in Ticks.</title>
        <authorList>
            <person name="Gottlieb Y."/>
            <person name="Lalzar I."/>
            <person name="Klasson L."/>
        </authorList>
    </citation>
    <scope>NUCLEOTIDE SEQUENCE [LARGE SCALE GENOMIC DNA]</scope>
    <source>
        <strain evidence="1 2">CRt</strain>
    </source>
</reference>
<keyword evidence="2" id="KW-1185">Reference proteome</keyword>
<organism evidence="1 2">
    <name type="scientific">Candidatus Coxiella mudrowiae</name>
    <dbReference type="NCBI Taxonomy" id="2054173"/>
    <lineage>
        <taxon>Bacteria</taxon>
        <taxon>Pseudomonadati</taxon>
        <taxon>Pseudomonadota</taxon>
        <taxon>Gammaproteobacteria</taxon>
        <taxon>Legionellales</taxon>
        <taxon>Coxiellaceae</taxon>
        <taxon>Coxiella</taxon>
    </lineage>
</organism>
<gene>
    <name evidence="1" type="primary">cbpM</name>
    <name evidence="1" type="ORF">CleRT_09080</name>
</gene>
<name>A0ABN4HQY9_9COXI</name>
<dbReference type="EMBL" id="CP011126">
    <property type="protein sequence ID" value="AKQ33656.1"/>
    <property type="molecule type" value="Genomic_DNA"/>
</dbReference>
<dbReference type="Gene3D" id="1.10.1660.10">
    <property type="match status" value="1"/>
</dbReference>
<evidence type="ECO:0000313" key="1">
    <source>
        <dbReference type="EMBL" id="AKQ33656.1"/>
    </source>
</evidence>
<sequence>MIKQIFKGIIVEQSASLNLEEFCQAVHLQTQVVIEMVEHQLIKPEGSAPNSWRFDNACLKRAKIAVSFYRDLEVNMPGIGIALDLLERIEYLEQRLQTLECFEK</sequence>
<proteinExistence type="predicted"/>